<dbReference type="GO" id="GO:0000287">
    <property type="term" value="F:magnesium ion binding"/>
    <property type="evidence" value="ECO:0007669"/>
    <property type="project" value="UniProtKB-UniRule"/>
</dbReference>
<feature type="binding site" evidence="10">
    <location>
        <position position="137"/>
    </location>
    <ligand>
        <name>substrate</name>
    </ligand>
</feature>
<feature type="binding site" evidence="10">
    <location>
        <position position="284"/>
    </location>
    <ligand>
        <name>substrate</name>
    </ligand>
</feature>
<dbReference type="Pfam" id="PF04166">
    <property type="entry name" value="PdxA"/>
    <property type="match status" value="1"/>
</dbReference>
<dbReference type="STRING" id="1249552.PS2015_2734"/>
<dbReference type="GO" id="GO:0042823">
    <property type="term" value="P:pyridoxal phosphate biosynthetic process"/>
    <property type="evidence" value="ECO:0007669"/>
    <property type="project" value="UniProtKB-UniRule"/>
</dbReference>
<evidence type="ECO:0000256" key="9">
    <source>
        <dbReference type="ARBA" id="ARBA00023285"/>
    </source>
</evidence>
<gene>
    <name evidence="10" type="primary">pdxA</name>
    <name evidence="11" type="ORF">PS2015_2734</name>
</gene>
<evidence type="ECO:0000256" key="8">
    <source>
        <dbReference type="ARBA" id="ARBA00023096"/>
    </source>
</evidence>
<keyword evidence="8 10" id="KW-0664">Pyridoxine biosynthesis</keyword>
<dbReference type="EMBL" id="CP013189">
    <property type="protein sequence ID" value="ALO47366.1"/>
    <property type="molecule type" value="Genomic_DNA"/>
</dbReference>
<feature type="binding site" evidence="10">
    <location>
        <position position="212"/>
    </location>
    <ligand>
        <name>a divalent metal cation</name>
        <dbReference type="ChEBI" id="CHEBI:60240"/>
        <note>ligand shared between dimeric partners</note>
    </ligand>
</feature>
<feature type="binding site" evidence="10">
    <location>
        <position position="167"/>
    </location>
    <ligand>
        <name>a divalent metal cation</name>
        <dbReference type="ChEBI" id="CHEBI:60240"/>
        <note>ligand shared between dimeric partners</note>
    </ligand>
</feature>
<dbReference type="GO" id="GO:0008270">
    <property type="term" value="F:zinc ion binding"/>
    <property type="evidence" value="ECO:0007669"/>
    <property type="project" value="UniProtKB-UniRule"/>
</dbReference>
<comment type="function">
    <text evidence="10">Catalyzes the NAD(P)-dependent oxidation of 4-(phosphooxy)-L-threonine (HTP) into 2-amino-3-oxo-4-(phosphooxy)butyric acid which spontaneously decarboxylates to form 3-amino-2-oxopropyl phosphate (AHAP).</text>
</comment>
<dbReference type="PATRIC" id="fig|1249552.3.peg.2755"/>
<dbReference type="OrthoDB" id="9801783at2"/>
<evidence type="ECO:0000313" key="12">
    <source>
        <dbReference type="Proteomes" id="UP000065641"/>
    </source>
</evidence>
<evidence type="ECO:0000256" key="2">
    <source>
        <dbReference type="ARBA" id="ARBA00022723"/>
    </source>
</evidence>
<keyword evidence="3 10" id="KW-0862">Zinc</keyword>
<dbReference type="KEGG" id="pspi:PS2015_2734"/>
<keyword evidence="12" id="KW-1185">Reference proteome</keyword>
<comment type="pathway">
    <text evidence="10">Cofactor biosynthesis; pyridoxine 5'-phosphate biosynthesis; pyridoxine 5'-phosphate from D-erythrose 4-phosphate: step 4/5.</text>
</comment>
<dbReference type="PANTHER" id="PTHR30004:SF5">
    <property type="entry name" value="4-HYDROXYTHREONINE-4-PHOSPHATE DEHYDROGENASE"/>
    <property type="match status" value="1"/>
</dbReference>
<keyword evidence="4 10" id="KW-0460">Magnesium</keyword>
<dbReference type="GO" id="GO:0005737">
    <property type="term" value="C:cytoplasm"/>
    <property type="evidence" value="ECO:0007669"/>
    <property type="project" value="UniProtKB-SubCell"/>
</dbReference>
<comment type="cofactor">
    <cofactor evidence="10">
        <name>Zn(2+)</name>
        <dbReference type="ChEBI" id="CHEBI:29105"/>
    </cofactor>
    <cofactor evidence="10">
        <name>Mg(2+)</name>
        <dbReference type="ChEBI" id="CHEBI:18420"/>
    </cofactor>
    <cofactor evidence="10">
        <name>Co(2+)</name>
        <dbReference type="ChEBI" id="CHEBI:48828"/>
    </cofactor>
    <text evidence="10">Binds 1 divalent metal cation per subunit. Can use ions such as Zn(2+), Mg(2+) or Co(2+).</text>
</comment>
<evidence type="ECO:0000256" key="3">
    <source>
        <dbReference type="ARBA" id="ARBA00022833"/>
    </source>
</evidence>
<evidence type="ECO:0000256" key="4">
    <source>
        <dbReference type="ARBA" id="ARBA00022842"/>
    </source>
</evidence>
<dbReference type="Proteomes" id="UP000065641">
    <property type="component" value="Chromosome"/>
</dbReference>
<organism evidence="11 12">
    <name type="scientific">Pseudohongiella spirulinae</name>
    <dbReference type="NCBI Taxonomy" id="1249552"/>
    <lineage>
        <taxon>Bacteria</taxon>
        <taxon>Pseudomonadati</taxon>
        <taxon>Pseudomonadota</taxon>
        <taxon>Gammaproteobacteria</taxon>
        <taxon>Pseudomonadales</taxon>
        <taxon>Pseudohongiellaceae</taxon>
        <taxon>Pseudohongiella</taxon>
    </lineage>
</organism>
<protein>
    <recommendedName>
        <fullName evidence="10">4-hydroxythreonine-4-phosphate dehydrogenase</fullName>
        <ecNumber evidence="10">1.1.1.262</ecNumber>
    </recommendedName>
    <alternativeName>
        <fullName evidence="10">4-(phosphohydroxy)-L-threonine dehydrogenase</fullName>
    </alternativeName>
</protein>
<feature type="binding site" evidence="10">
    <location>
        <position position="293"/>
    </location>
    <ligand>
        <name>substrate</name>
    </ligand>
</feature>
<dbReference type="AlphaFoldDB" id="A0A0S2KGB2"/>
<keyword evidence="6 10" id="KW-0560">Oxidoreductase</keyword>
<evidence type="ECO:0000256" key="5">
    <source>
        <dbReference type="ARBA" id="ARBA00022857"/>
    </source>
</evidence>
<evidence type="ECO:0000256" key="1">
    <source>
        <dbReference type="ARBA" id="ARBA00022490"/>
    </source>
</evidence>
<comment type="miscellaneous">
    <text evidence="10">The active site is located at the dimer interface.</text>
</comment>
<keyword evidence="7 10" id="KW-0520">NAD</keyword>
<dbReference type="UniPathway" id="UPA00244">
    <property type="reaction ID" value="UER00312"/>
</dbReference>
<dbReference type="EC" id="1.1.1.262" evidence="10"/>
<comment type="subcellular location">
    <subcellularLocation>
        <location evidence="10">Cytoplasm</location>
    </subcellularLocation>
</comment>
<dbReference type="GO" id="GO:0008615">
    <property type="term" value="P:pyridoxine biosynthetic process"/>
    <property type="evidence" value="ECO:0007669"/>
    <property type="project" value="UniProtKB-UniRule"/>
</dbReference>
<dbReference type="GO" id="GO:0050897">
    <property type="term" value="F:cobalt ion binding"/>
    <property type="evidence" value="ECO:0007669"/>
    <property type="project" value="UniProtKB-UniRule"/>
</dbReference>
<reference evidence="11 12" key="1">
    <citation type="submission" date="2015-11" db="EMBL/GenBank/DDBJ databases">
        <authorList>
            <person name="Zhang Y."/>
            <person name="Guo Z."/>
        </authorList>
    </citation>
    <scope>NUCLEOTIDE SEQUENCE [LARGE SCALE GENOMIC DNA]</scope>
    <source>
        <strain evidence="11 12">KCTC 32221</strain>
    </source>
</reference>
<keyword evidence="1 10" id="KW-0963">Cytoplasm</keyword>
<dbReference type="SUPFAM" id="SSF53659">
    <property type="entry name" value="Isocitrate/Isopropylmalate dehydrogenase-like"/>
    <property type="match status" value="1"/>
</dbReference>
<dbReference type="InterPro" id="IPR005255">
    <property type="entry name" value="PdxA_fam"/>
</dbReference>
<comment type="subunit">
    <text evidence="10">Homodimer.</text>
</comment>
<sequence>MALRLLITPGEPAGIGPDLVISIMQQPDRLPADLELIAVADPLLLQSRSARLARPVTLNHWRPGHGALARSGTLNVLPVNMAQREEPGKLNTANADYVLQTLQTAAQCCLNGQAHAMVTAPVHKGIINDAGTAFSGHTEFLAEFCQSELTVMMLATDGLRVALVTTHLPLKDVAAAITPARLTRIIEILHHDLQIKFNIADPHILVCGLNPHAGEGGHLGREEIDVIEPVLHNLRQRGMRLSGPLPADTLFTPKYLDTADAVLAMYHDQGLPVLKYKGFGRASNITLGLPIIRTSVDHGTALDLAGSGQADDGSLRTAINTACEMVKAQQSRAEVSCK</sequence>
<dbReference type="Gene3D" id="3.40.718.10">
    <property type="entry name" value="Isopropylmalate Dehydrogenase"/>
    <property type="match status" value="1"/>
</dbReference>
<name>A0A0S2KGB2_9GAMM</name>
<evidence type="ECO:0000256" key="6">
    <source>
        <dbReference type="ARBA" id="ARBA00023002"/>
    </source>
</evidence>
<keyword evidence="9 10" id="KW-0170">Cobalt</keyword>
<keyword evidence="5 10" id="KW-0521">NADP</keyword>
<comment type="similarity">
    <text evidence="10">Belongs to the PdxA family.</text>
</comment>
<dbReference type="GO" id="GO:0050570">
    <property type="term" value="F:4-hydroxythreonine-4-phosphate dehydrogenase activity"/>
    <property type="evidence" value="ECO:0007669"/>
    <property type="project" value="UniProtKB-UniRule"/>
</dbReference>
<dbReference type="HAMAP" id="MF_00536">
    <property type="entry name" value="PdxA"/>
    <property type="match status" value="1"/>
</dbReference>
<dbReference type="PANTHER" id="PTHR30004">
    <property type="entry name" value="4-HYDROXYTHREONINE-4-PHOSPHATE DEHYDROGENASE"/>
    <property type="match status" value="1"/>
</dbReference>
<feature type="binding site" evidence="10">
    <location>
        <position position="267"/>
    </location>
    <ligand>
        <name>a divalent metal cation</name>
        <dbReference type="ChEBI" id="CHEBI:60240"/>
        <note>ligand shared between dimeric partners</note>
    </ligand>
</feature>
<dbReference type="NCBIfam" id="TIGR00557">
    <property type="entry name" value="pdxA"/>
    <property type="match status" value="1"/>
</dbReference>
<feature type="binding site" evidence="10">
    <location>
        <position position="275"/>
    </location>
    <ligand>
        <name>substrate</name>
    </ligand>
</feature>
<evidence type="ECO:0000256" key="7">
    <source>
        <dbReference type="ARBA" id="ARBA00023027"/>
    </source>
</evidence>
<dbReference type="GO" id="GO:0051287">
    <property type="term" value="F:NAD binding"/>
    <property type="evidence" value="ECO:0007669"/>
    <property type="project" value="InterPro"/>
</dbReference>
<accession>A0A0S2KGB2</accession>
<proteinExistence type="inferred from homology"/>
<dbReference type="InterPro" id="IPR037510">
    <property type="entry name" value="PdxA"/>
</dbReference>
<keyword evidence="2 10" id="KW-0479">Metal-binding</keyword>
<feature type="binding site" evidence="10">
    <location>
        <position position="138"/>
    </location>
    <ligand>
        <name>substrate</name>
    </ligand>
</feature>
<evidence type="ECO:0000256" key="10">
    <source>
        <dbReference type="HAMAP-Rule" id="MF_00536"/>
    </source>
</evidence>
<evidence type="ECO:0000313" key="11">
    <source>
        <dbReference type="EMBL" id="ALO47366.1"/>
    </source>
</evidence>
<comment type="catalytic activity">
    <reaction evidence="10">
        <text>4-(phosphooxy)-L-threonine + NAD(+) = 3-amino-2-oxopropyl phosphate + CO2 + NADH</text>
        <dbReference type="Rhea" id="RHEA:32275"/>
        <dbReference type="ChEBI" id="CHEBI:16526"/>
        <dbReference type="ChEBI" id="CHEBI:57279"/>
        <dbReference type="ChEBI" id="CHEBI:57540"/>
        <dbReference type="ChEBI" id="CHEBI:57945"/>
        <dbReference type="ChEBI" id="CHEBI:58452"/>
        <dbReference type="EC" id="1.1.1.262"/>
    </reaction>
</comment>